<evidence type="ECO:0000259" key="1">
    <source>
        <dbReference type="Pfam" id="PF19054"/>
    </source>
</evidence>
<dbReference type="Gene3D" id="1.10.260.40">
    <property type="entry name" value="lambda repressor-like DNA-binding domains"/>
    <property type="match status" value="1"/>
</dbReference>
<dbReference type="InterPro" id="IPR010982">
    <property type="entry name" value="Lambda_DNA-bd_dom_sf"/>
</dbReference>
<dbReference type="Proteomes" id="UP001432401">
    <property type="component" value="Unassembled WGS sequence"/>
</dbReference>
<comment type="caution">
    <text evidence="2">The sequence shown here is derived from an EMBL/GenBank/DDBJ whole genome shotgun (WGS) entry which is preliminary data.</text>
</comment>
<gene>
    <name evidence="2" type="ORF">ABUK86_07640</name>
</gene>
<evidence type="ECO:0000313" key="2">
    <source>
        <dbReference type="EMBL" id="MES0833641.1"/>
    </source>
</evidence>
<feature type="domain" description="DUF5753" evidence="1">
    <location>
        <begin position="105"/>
        <end position="276"/>
    </location>
</feature>
<dbReference type="EMBL" id="JBEQNB010000004">
    <property type="protein sequence ID" value="MES0833641.1"/>
    <property type="molecule type" value="Genomic_DNA"/>
</dbReference>
<name>A0ABV1ZSH9_9ACTN</name>
<accession>A0ABV1ZSH9</accession>
<dbReference type="RefSeq" id="WP_352983015.1">
    <property type="nucleotide sequence ID" value="NZ_JBEQNA010000017.1"/>
</dbReference>
<evidence type="ECO:0000313" key="3">
    <source>
        <dbReference type="Proteomes" id="UP001432401"/>
    </source>
</evidence>
<dbReference type="Pfam" id="PF19054">
    <property type="entry name" value="DUF5753"/>
    <property type="match status" value="1"/>
</dbReference>
<keyword evidence="3" id="KW-1185">Reference proteome</keyword>
<protein>
    <submittedName>
        <fullName evidence="2">Helix-turn-helix transcriptional regulator</fullName>
    </submittedName>
</protein>
<sequence length="281" mass="31765">MAKSPTLRRRRLSRRLRELREAKGYTSTFVTAEAKRRGKGKWSRGKLTRIENNEWLRPSPGDVEDLLDIYDVTDPEERAAYITLTKQARQSGWWVGYADVLGKGAYVGLELEASLIRTYEALVIPGLLQTEGYAKAITRGHGVTDEADVERRVEARMARKQILATSTGPRIWAIIDEAALRKIPAEVREEQVRYLLDVQRPDLRVQVLPDSAGLHPATAGSFSILDFQDDPPLVYREDIMAQLFYEDPLEVEHCVVVYDHVHAAALSVPNSRAFLENLISP</sequence>
<dbReference type="Pfam" id="PF13560">
    <property type="entry name" value="HTH_31"/>
    <property type="match status" value="1"/>
</dbReference>
<organism evidence="2 3">
    <name type="scientific">Nocardiopsis tropica</name>
    <dbReference type="NCBI Taxonomy" id="109330"/>
    <lineage>
        <taxon>Bacteria</taxon>
        <taxon>Bacillati</taxon>
        <taxon>Actinomycetota</taxon>
        <taxon>Actinomycetes</taxon>
        <taxon>Streptosporangiales</taxon>
        <taxon>Nocardiopsidaceae</taxon>
        <taxon>Nocardiopsis</taxon>
    </lineage>
</organism>
<dbReference type="InterPro" id="IPR043917">
    <property type="entry name" value="DUF5753"/>
</dbReference>
<proteinExistence type="predicted"/>
<reference evidence="2 3" key="1">
    <citation type="submission" date="2024-06" db="EMBL/GenBank/DDBJ databases">
        <authorList>
            <person name="Bataeva Y.V."/>
            <person name="Grigorian L.N."/>
            <person name="Solomentsev V.I."/>
        </authorList>
    </citation>
    <scope>NUCLEOTIDE SEQUENCE [LARGE SCALE GENOMIC DNA]</scope>
    <source>
        <strain evidence="3">SCPM-O-B-12605 (RCAM04882)</strain>
    </source>
</reference>